<organism evidence="1 2">
    <name type="scientific">Cochliobolus sativus</name>
    <name type="common">Common root rot and spot blotch fungus</name>
    <name type="synonym">Bipolaris sorokiniana</name>
    <dbReference type="NCBI Taxonomy" id="45130"/>
    <lineage>
        <taxon>Eukaryota</taxon>
        <taxon>Fungi</taxon>
        <taxon>Dikarya</taxon>
        <taxon>Ascomycota</taxon>
        <taxon>Pezizomycotina</taxon>
        <taxon>Dothideomycetes</taxon>
        <taxon>Pleosporomycetidae</taxon>
        <taxon>Pleosporales</taxon>
        <taxon>Pleosporineae</taxon>
        <taxon>Pleosporaceae</taxon>
        <taxon>Bipolaris</taxon>
    </lineage>
</organism>
<dbReference type="EMBL" id="WNKQ01000004">
    <property type="protein sequence ID" value="KAF5852286.1"/>
    <property type="molecule type" value="Genomic_DNA"/>
</dbReference>
<dbReference type="AlphaFoldDB" id="A0A8H6DXP2"/>
<evidence type="ECO:0000313" key="2">
    <source>
        <dbReference type="Proteomes" id="UP000624244"/>
    </source>
</evidence>
<accession>A0A8H6DXP2</accession>
<reference evidence="1" key="1">
    <citation type="submission" date="2019-11" db="EMBL/GenBank/DDBJ databases">
        <title>Bipolaris sorokiniana Genome sequencing.</title>
        <authorList>
            <person name="Wang H."/>
        </authorList>
    </citation>
    <scope>NUCLEOTIDE SEQUENCE</scope>
</reference>
<comment type="caution">
    <text evidence="1">The sequence shown here is derived from an EMBL/GenBank/DDBJ whole genome shotgun (WGS) entry which is preliminary data.</text>
</comment>
<proteinExistence type="predicted"/>
<dbReference type="Proteomes" id="UP000624244">
    <property type="component" value="Unassembled WGS sequence"/>
</dbReference>
<gene>
    <name evidence="1" type="ORF">GGP41_001031</name>
</gene>
<sequence>MVLAYSYWLILAPKVRFRFLSEDFSLRLQLKDFKIRFRRELINISGCTSLLIAARSITAHSLRRISRDATLSRRRTTIREETVQPRPVFNGSVAFFDSLKPVLYL</sequence>
<name>A0A8H6DXP2_COCSA</name>
<protein>
    <submittedName>
        <fullName evidence="1">Uncharacterized protein</fullName>
    </submittedName>
</protein>
<evidence type="ECO:0000313" key="1">
    <source>
        <dbReference type="EMBL" id="KAF5852286.1"/>
    </source>
</evidence>